<dbReference type="EMBL" id="MTBD01000004">
    <property type="protein sequence ID" value="PRP72301.1"/>
    <property type="molecule type" value="Genomic_DNA"/>
</dbReference>
<dbReference type="InterPro" id="IPR036388">
    <property type="entry name" value="WH-like_DNA-bd_sf"/>
</dbReference>
<accession>A0A2S9X987</accession>
<dbReference type="OrthoDB" id="8593353at2"/>
<dbReference type="InterPro" id="IPR000792">
    <property type="entry name" value="Tscrpt_reg_LuxR_C"/>
</dbReference>
<dbReference type="GO" id="GO:0003677">
    <property type="term" value="F:DNA binding"/>
    <property type="evidence" value="ECO:0007669"/>
    <property type="project" value="InterPro"/>
</dbReference>
<protein>
    <recommendedName>
        <fullName evidence="1">HTH luxR-type domain-containing protein</fullName>
    </recommendedName>
</protein>
<dbReference type="PROSITE" id="PS50043">
    <property type="entry name" value="HTH_LUXR_2"/>
    <property type="match status" value="1"/>
</dbReference>
<dbReference type="Proteomes" id="UP000239469">
    <property type="component" value="Unassembled WGS sequence"/>
</dbReference>
<dbReference type="Pfam" id="PF00196">
    <property type="entry name" value="GerE"/>
    <property type="match status" value="1"/>
</dbReference>
<comment type="caution">
    <text evidence="2">The sequence shown here is derived from an EMBL/GenBank/DDBJ whole genome shotgun (WGS) entry which is preliminary data.</text>
</comment>
<dbReference type="InterPro" id="IPR016032">
    <property type="entry name" value="Sig_transdc_resp-reg_C-effctor"/>
</dbReference>
<dbReference type="RefSeq" id="WP_106075684.1">
    <property type="nucleotide sequence ID" value="NZ_MTBD01000004.1"/>
</dbReference>
<dbReference type="SMART" id="SM00421">
    <property type="entry name" value="HTH_LUXR"/>
    <property type="match status" value="1"/>
</dbReference>
<reference evidence="2 3" key="1">
    <citation type="submission" date="2017-01" db="EMBL/GenBank/DDBJ databases">
        <title>New insights into the genetic diversity of Chromobacterium isolated from tropical freshwater lake.</title>
        <authorList>
            <person name="Santos A.B."/>
            <person name="Nascimento A.M."/>
            <person name="Da Silva P.C."/>
        </authorList>
    </citation>
    <scope>NUCLEOTIDE SEQUENCE [LARGE SCALE GENOMIC DNA]</scope>
    <source>
        <strain evidence="2 3">56AF</strain>
    </source>
</reference>
<dbReference type="AlphaFoldDB" id="A0A2S9X987"/>
<evidence type="ECO:0000259" key="1">
    <source>
        <dbReference type="PROSITE" id="PS50043"/>
    </source>
</evidence>
<gene>
    <name evidence="2" type="ORF">BUE93_02360</name>
</gene>
<evidence type="ECO:0000313" key="3">
    <source>
        <dbReference type="Proteomes" id="UP000239469"/>
    </source>
</evidence>
<dbReference type="GO" id="GO:0006355">
    <property type="term" value="P:regulation of DNA-templated transcription"/>
    <property type="evidence" value="ECO:0007669"/>
    <property type="project" value="InterPro"/>
</dbReference>
<sequence length="283" mass="32521">MDTINFQSDLLYATNPSFTLTNQVIEFSRPLKSFNIDYFTFDRHYKDGSRVALTNSADWIIHYWRKEMFRLAIFESAPDSFSSGHVFWSWLKREPIYSAAAEFGIDNGVTLIEQHHEYCDFFHFGSIHNNALNNDALLRHMPVLQRFCGLFTYKLSDAIALATKHRIVVPGTASAARPEQINPSMLDTDFSMLLERRDVSRIYLGEAYNNAYLTKKEISLMQRLILGDSCQEAAEQLSISCDAINKHIKNIKDRLNCKSLCQLGFVMGRLSARNLYPFSLTTE</sequence>
<evidence type="ECO:0000313" key="2">
    <source>
        <dbReference type="EMBL" id="PRP72301.1"/>
    </source>
</evidence>
<name>A0A2S9X987_9NEIS</name>
<dbReference type="SUPFAM" id="SSF46894">
    <property type="entry name" value="C-terminal effector domain of the bipartite response regulators"/>
    <property type="match status" value="1"/>
</dbReference>
<proteinExistence type="predicted"/>
<feature type="domain" description="HTH luxR-type" evidence="1">
    <location>
        <begin position="206"/>
        <end position="271"/>
    </location>
</feature>
<organism evidence="2 3">
    <name type="scientific">Chromobacterium amazonense</name>
    <dbReference type="NCBI Taxonomy" id="1382803"/>
    <lineage>
        <taxon>Bacteria</taxon>
        <taxon>Pseudomonadati</taxon>
        <taxon>Pseudomonadota</taxon>
        <taxon>Betaproteobacteria</taxon>
        <taxon>Neisseriales</taxon>
        <taxon>Chromobacteriaceae</taxon>
        <taxon>Chromobacterium</taxon>
    </lineage>
</organism>
<dbReference type="Gene3D" id="1.10.10.10">
    <property type="entry name" value="Winged helix-like DNA-binding domain superfamily/Winged helix DNA-binding domain"/>
    <property type="match status" value="1"/>
</dbReference>